<dbReference type="InterPro" id="IPR029039">
    <property type="entry name" value="Flavoprotein-like_sf"/>
</dbReference>
<dbReference type="PROSITE" id="PS50902">
    <property type="entry name" value="FLAVODOXIN_LIKE"/>
    <property type="match status" value="1"/>
</dbReference>
<reference evidence="5 6" key="1">
    <citation type="submission" date="2024-10" db="EMBL/GenBank/DDBJ databases">
        <authorList>
            <person name="Yibar A."/>
            <person name="Saticioglu I.B."/>
            <person name="Duman M."/>
            <person name="Ajmi N."/>
            <person name="Gurler F."/>
            <person name="Ay H."/>
            <person name="Onuk E."/>
            <person name="Guler S."/>
            <person name="Romalde J.L."/>
        </authorList>
    </citation>
    <scope>NUCLEOTIDE SEQUENCE [LARGE SCALE GENOMIC DNA]</scope>
    <source>
        <strain evidence="5 6">14-MA-B</strain>
    </source>
</reference>
<dbReference type="Proteomes" id="UP001607151">
    <property type="component" value="Unassembled WGS sequence"/>
</dbReference>
<dbReference type="SUPFAM" id="SSF52218">
    <property type="entry name" value="Flavoproteins"/>
    <property type="match status" value="1"/>
</dbReference>
<dbReference type="GO" id="GO:0003955">
    <property type="term" value="F:NAD(P)H dehydrogenase (quinone) activity"/>
    <property type="evidence" value="ECO:0007669"/>
    <property type="project" value="UniProtKB-EC"/>
</dbReference>
<evidence type="ECO:0000256" key="3">
    <source>
        <dbReference type="ARBA" id="ARBA00022643"/>
    </source>
</evidence>
<gene>
    <name evidence="5" type="primary">wrbA</name>
    <name evidence="5" type="ORF">ACGRQ9_04445</name>
</gene>
<accession>A0ABW7IW84</accession>
<comment type="caution">
    <text evidence="5">The sequence shown here is derived from an EMBL/GenBank/DDBJ whole genome shotgun (WGS) entry which is preliminary data.</text>
</comment>
<dbReference type="Gene3D" id="3.40.50.360">
    <property type="match status" value="1"/>
</dbReference>
<sequence length="205" mass="22121">MIQSSLTPSTITIIVLYHSRHGTTQQLARHIARGIESVEHCQASLRTVADINPDDAHPTADPIIEIKELKQCDGLAIGSPVWFGNMSAAMKHFWDQTTSLWISGDLIDKPACVFTSSSSPHGGQETTQQSMMLPLLHHGMMIMGLPYSEPNLHTSFKGGTPYGASSISKQGHSGLDKQVTELAFAQGQRLAKAALALSSINTSFP</sequence>
<proteinExistence type="predicted"/>
<protein>
    <submittedName>
        <fullName evidence="5">NAD(P)H:quinone oxidoreductase</fullName>
        <ecNumber evidence="5">1.6.5.2</ecNumber>
    </submittedName>
</protein>
<dbReference type="PANTHER" id="PTHR30546:SF23">
    <property type="entry name" value="FLAVOPROTEIN-LIKE PROTEIN YCP4-RELATED"/>
    <property type="match status" value="1"/>
</dbReference>
<evidence type="ECO:0000313" key="6">
    <source>
        <dbReference type="Proteomes" id="UP001607151"/>
    </source>
</evidence>
<evidence type="ECO:0000313" key="5">
    <source>
        <dbReference type="EMBL" id="MFH0264748.1"/>
    </source>
</evidence>
<keyword evidence="5" id="KW-0560">Oxidoreductase</keyword>
<dbReference type="EMBL" id="JBIHSN010000002">
    <property type="protein sequence ID" value="MFH0264748.1"/>
    <property type="molecule type" value="Genomic_DNA"/>
</dbReference>
<dbReference type="RefSeq" id="WP_394607324.1">
    <property type="nucleotide sequence ID" value="NZ_JBIHSN010000002.1"/>
</dbReference>
<dbReference type="EC" id="1.6.5.2" evidence="5"/>
<comment type="cofactor">
    <cofactor evidence="1">
        <name>FMN</name>
        <dbReference type="ChEBI" id="CHEBI:58210"/>
    </cofactor>
</comment>
<evidence type="ECO:0000256" key="2">
    <source>
        <dbReference type="ARBA" id="ARBA00022630"/>
    </source>
</evidence>
<organism evidence="5 6">
    <name type="scientific">Vibrio rumoiensis</name>
    <dbReference type="NCBI Taxonomy" id="76258"/>
    <lineage>
        <taxon>Bacteria</taxon>
        <taxon>Pseudomonadati</taxon>
        <taxon>Pseudomonadota</taxon>
        <taxon>Gammaproteobacteria</taxon>
        <taxon>Vibrionales</taxon>
        <taxon>Vibrionaceae</taxon>
        <taxon>Vibrio</taxon>
    </lineage>
</organism>
<dbReference type="PANTHER" id="PTHR30546">
    <property type="entry name" value="FLAVODOXIN-RELATED PROTEIN WRBA-RELATED"/>
    <property type="match status" value="1"/>
</dbReference>
<name>A0ABW7IW84_9VIBR</name>
<keyword evidence="6" id="KW-1185">Reference proteome</keyword>
<dbReference type="NCBIfam" id="NF002999">
    <property type="entry name" value="PRK03767.1"/>
    <property type="match status" value="1"/>
</dbReference>
<dbReference type="Pfam" id="PF03358">
    <property type="entry name" value="FMN_red"/>
    <property type="match status" value="1"/>
</dbReference>
<evidence type="ECO:0000259" key="4">
    <source>
        <dbReference type="PROSITE" id="PS50902"/>
    </source>
</evidence>
<dbReference type="InterPro" id="IPR008254">
    <property type="entry name" value="Flavodoxin/NO_synth"/>
</dbReference>
<evidence type="ECO:0000256" key="1">
    <source>
        <dbReference type="ARBA" id="ARBA00001917"/>
    </source>
</evidence>
<dbReference type="PROSITE" id="PS00201">
    <property type="entry name" value="FLAVODOXIN"/>
    <property type="match status" value="1"/>
</dbReference>
<feature type="domain" description="Flavodoxin-like" evidence="4">
    <location>
        <begin position="13"/>
        <end position="191"/>
    </location>
</feature>
<keyword evidence="3" id="KW-0288">FMN</keyword>
<keyword evidence="2" id="KW-0285">Flavoprotein</keyword>
<dbReference type="InterPro" id="IPR001226">
    <property type="entry name" value="Flavodoxin_CS"/>
</dbReference>
<dbReference type="InterPro" id="IPR005025">
    <property type="entry name" value="FMN_Rdtase-like_dom"/>
</dbReference>